<proteinExistence type="predicted"/>
<dbReference type="InterPro" id="IPR002931">
    <property type="entry name" value="Transglutaminase-like"/>
</dbReference>
<dbReference type="OrthoDB" id="148799at2"/>
<dbReference type="InterPro" id="IPR038765">
    <property type="entry name" value="Papain-like_cys_pep_sf"/>
</dbReference>
<evidence type="ECO:0000313" key="2">
    <source>
        <dbReference type="EMBL" id="PRX63624.1"/>
    </source>
</evidence>
<evidence type="ECO:0000259" key="1">
    <source>
        <dbReference type="Pfam" id="PF01841"/>
    </source>
</evidence>
<dbReference type="Gene3D" id="3.10.620.30">
    <property type="match status" value="1"/>
</dbReference>
<dbReference type="AlphaFoldDB" id="A0A2T0MX23"/>
<accession>A0A2T0MX23</accession>
<dbReference type="EMBL" id="PVNG01000010">
    <property type="protein sequence ID" value="PRX63624.1"/>
    <property type="molecule type" value="Genomic_DNA"/>
</dbReference>
<dbReference type="RefSeq" id="WP_106242951.1">
    <property type="nucleotide sequence ID" value="NZ_PVNG01000010.1"/>
</dbReference>
<reference evidence="2 3" key="1">
    <citation type="submission" date="2018-03" db="EMBL/GenBank/DDBJ databases">
        <title>Genomic Encyclopedia of Type Strains, Phase III (KMG-III): the genomes of soil and plant-associated and newly described type strains.</title>
        <authorList>
            <person name="Whitman W."/>
        </authorList>
    </citation>
    <scope>NUCLEOTIDE SEQUENCE [LARGE SCALE GENOMIC DNA]</scope>
    <source>
        <strain evidence="2 3">CGMCC 4.7104</strain>
    </source>
</reference>
<comment type="caution">
    <text evidence="2">The sequence shown here is derived from an EMBL/GenBank/DDBJ whole genome shotgun (WGS) entry which is preliminary data.</text>
</comment>
<keyword evidence="3" id="KW-1185">Reference proteome</keyword>
<dbReference type="Pfam" id="PF01841">
    <property type="entry name" value="Transglut_core"/>
    <property type="match status" value="1"/>
</dbReference>
<dbReference type="SUPFAM" id="SSF54001">
    <property type="entry name" value="Cysteine proteinases"/>
    <property type="match status" value="1"/>
</dbReference>
<name>A0A2T0MX23_9ACTN</name>
<sequence>MVIDYASPGIFTTLDADQLPLIAGLPTDPVEICRVVRGIVIHPFEAATLSLPKERMAEKDLRPASAIVGALTRLDAAPLEVQRPAHLRVVGTCRHFATLSCALLRVRGIAARARCGFATYFAPGQAIDHWVTEYWHAGERRWVRIDSQTLGGDQVARPEDLAPGQFLTGGEAWTLYRRGEIDPDTFGVAGTTHAWGAAEIRGNAIRDLAALCKTETLPWDEWGRMTASYEGKTGPDYDLLIDEVAATCAADSVEAVDRLYRSADLRFPDDVR</sequence>
<feature type="domain" description="Transglutaminase-like" evidence="1">
    <location>
        <begin position="90"/>
        <end position="146"/>
    </location>
</feature>
<organism evidence="2 3">
    <name type="scientific">Nonomuraea fuscirosea</name>
    <dbReference type="NCBI Taxonomy" id="1291556"/>
    <lineage>
        <taxon>Bacteria</taxon>
        <taxon>Bacillati</taxon>
        <taxon>Actinomycetota</taxon>
        <taxon>Actinomycetes</taxon>
        <taxon>Streptosporangiales</taxon>
        <taxon>Streptosporangiaceae</taxon>
        <taxon>Nonomuraea</taxon>
    </lineage>
</organism>
<protein>
    <submittedName>
        <fullName evidence="2">Transglutaminase superfamily protein</fullName>
    </submittedName>
</protein>
<dbReference type="Proteomes" id="UP000238312">
    <property type="component" value="Unassembled WGS sequence"/>
</dbReference>
<evidence type="ECO:0000313" key="3">
    <source>
        <dbReference type="Proteomes" id="UP000238312"/>
    </source>
</evidence>
<gene>
    <name evidence="2" type="ORF">B0I32_11074</name>
</gene>